<dbReference type="OrthoDB" id="8421744at2"/>
<evidence type="ECO:0000313" key="9">
    <source>
        <dbReference type="EMBL" id="RXF74168.1"/>
    </source>
</evidence>
<evidence type="ECO:0000256" key="7">
    <source>
        <dbReference type="ARBA" id="ARBA00023136"/>
    </source>
</evidence>
<evidence type="ECO:0000256" key="6">
    <source>
        <dbReference type="ARBA" id="ARBA00022989"/>
    </source>
</evidence>
<feature type="transmembrane region" description="Helical" evidence="8">
    <location>
        <begin position="254"/>
        <end position="274"/>
    </location>
</feature>
<feature type="transmembrane region" description="Helical" evidence="8">
    <location>
        <begin position="229"/>
        <end position="247"/>
    </location>
</feature>
<evidence type="ECO:0000256" key="1">
    <source>
        <dbReference type="ARBA" id="ARBA00004651"/>
    </source>
</evidence>
<protein>
    <recommendedName>
        <fullName evidence="8">Probable membrane transporter protein</fullName>
    </recommendedName>
</protein>
<accession>A0A4Q0MKN6</accession>
<reference evidence="9 10" key="1">
    <citation type="submission" date="2018-12" db="EMBL/GenBank/DDBJ databases">
        <title>bacterium Hansschlegelia zhihuaiae S113.</title>
        <authorList>
            <person name="He J."/>
        </authorList>
    </citation>
    <scope>NUCLEOTIDE SEQUENCE [LARGE SCALE GENOMIC DNA]</scope>
    <source>
        <strain evidence="9 10">S 113</strain>
    </source>
</reference>
<comment type="caution">
    <text evidence="9">The sequence shown here is derived from an EMBL/GenBank/DDBJ whole genome shotgun (WGS) entry which is preliminary data.</text>
</comment>
<feature type="transmembrane region" description="Helical" evidence="8">
    <location>
        <begin position="100"/>
        <end position="121"/>
    </location>
</feature>
<dbReference type="Pfam" id="PF01925">
    <property type="entry name" value="TauE"/>
    <property type="match status" value="1"/>
</dbReference>
<evidence type="ECO:0000313" key="10">
    <source>
        <dbReference type="Proteomes" id="UP000289708"/>
    </source>
</evidence>
<feature type="transmembrane region" description="Helical" evidence="8">
    <location>
        <begin position="133"/>
        <end position="151"/>
    </location>
</feature>
<dbReference type="InterPro" id="IPR002781">
    <property type="entry name" value="TM_pro_TauE-like"/>
</dbReference>
<organism evidence="9 10">
    <name type="scientific">Hansschlegelia zhihuaiae</name>
    <dbReference type="NCBI Taxonomy" id="405005"/>
    <lineage>
        <taxon>Bacteria</taxon>
        <taxon>Pseudomonadati</taxon>
        <taxon>Pseudomonadota</taxon>
        <taxon>Alphaproteobacteria</taxon>
        <taxon>Hyphomicrobiales</taxon>
        <taxon>Methylopilaceae</taxon>
        <taxon>Hansschlegelia</taxon>
    </lineage>
</organism>
<sequence length="298" mass="30627">MGARLGARSAHGARAPGARDRVLGLSRAHCRHGLGRLRLRAGGRAHLPRERVVTAAFGFPIATLTVLWAGAFIGALAAGGAGFAFALAASSIWLHSFEPIQTTALVVACGTLVQLVTFLPFRRSVDARRLSPFVIGALAGVPIGVALLSTVDAPTLKVAIGVGLTIYGAYALLAPRLPVIESGGRPADAAVAFAGGVLGGLGGYCGVLPTIWAQLRGWPKATARGVCQSYILVANFLTLALVGAIAVDDESLKLFALALPALAAGGWLGFAIYGRLDEAMFKRFLAAMLLASGVALLI</sequence>
<comment type="similarity">
    <text evidence="2 8">Belongs to the 4-toluene sulfonate uptake permease (TSUP) (TC 2.A.102) family.</text>
</comment>
<dbReference type="AlphaFoldDB" id="A0A4Q0MKN6"/>
<gene>
    <name evidence="9" type="ORF">EK403_07305</name>
</gene>
<evidence type="ECO:0000256" key="2">
    <source>
        <dbReference type="ARBA" id="ARBA00009142"/>
    </source>
</evidence>
<keyword evidence="3" id="KW-0813">Transport</keyword>
<proteinExistence type="inferred from homology"/>
<keyword evidence="10" id="KW-1185">Reference proteome</keyword>
<feature type="transmembrane region" description="Helical" evidence="8">
    <location>
        <begin position="66"/>
        <end position="94"/>
    </location>
</feature>
<evidence type="ECO:0000256" key="8">
    <source>
        <dbReference type="RuleBase" id="RU363041"/>
    </source>
</evidence>
<keyword evidence="7 8" id="KW-0472">Membrane</keyword>
<keyword evidence="4 8" id="KW-1003">Cell membrane</keyword>
<keyword evidence="5 8" id="KW-0812">Transmembrane</keyword>
<dbReference type="EMBL" id="RYFI01000005">
    <property type="protein sequence ID" value="RXF74168.1"/>
    <property type="molecule type" value="Genomic_DNA"/>
</dbReference>
<dbReference type="GO" id="GO:0005886">
    <property type="term" value="C:plasma membrane"/>
    <property type="evidence" value="ECO:0007669"/>
    <property type="project" value="UniProtKB-SubCell"/>
</dbReference>
<dbReference type="PANTHER" id="PTHR30269">
    <property type="entry name" value="TRANSMEMBRANE PROTEIN YFCA"/>
    <property type="match status" value="1"/>
</dbReference>
<evidence type="ECO:0000256" key="5">
    <source>
        <dbReference type="ARBA" id="ARBA00022692"/>
    </source>
</evidence>
<evidence type="ECO:0000256" key="3">
    <source>
        <dbReference type="ARBA" id="ARBA00022448"/>
    </source>
</evidence>
<comment type="subcellular location">
    <subcellularLocation>
        <location evidence="1 8">Cell membrane</location>
        <topology evidence="1 8">Multi-pass membrane protein</topology>
    </subcellularLocation>
</comment>
<dbReference type="InterPro" id="IPR052017">
    <property type="entry name" value="TSUP"/>
</dbReference>
<name>A0A4Q0MKN6_9HYPH</name>
<dbReference type="PANTHER" id="PTHR30269:SF37">
    <property type="entry name" value="MEMBRANE TRANSPORTER PROTEIN"/>
    <property type="match status" value="1"/>
</dbReference>
<feature type="transmembrane region" description="Helical" evidence="8">
    <location>
        <begin position="189"/>
        <end position="209"/>
    </location>
</feature>
<dbReference type="Proteomes" id="UP000289708">
    <property type="component" value="Unassembled WGS sequence"/>
</dbReference>
<feature type="transmembrane region" description="Helical" evidence="8">
    <location>
        <begin position="157"/>
        <end position="177"/>
    </location>
</feature>
<keyword evidence="6 8" id="KW-1133">Transmembrane helix</keyword>
<evidence type="ECO:0000256" key="4">
    <source>
        <dbReference type="ARBA" id="ARBA00022475"/>
    </source>
</evidence>